<dbReference type="EMBL" id="KK583198">
    <property type="protein sequence ID" value="KDO31397.1"/>
    <property type="molecule type" value="Genomic_DNA"/>
</dbReference>
<evidence type="ECO:0000256" key="2">
    <source>
        <dbReference type="ARBA" id="ARBA00022801"/>
    </source>
</evidence>
<name>A0A067CX67_SAPPC</name>
<dbReference type="RefSeq" id="XP_012197994.1">
    <property type="nucleotide sequence ID" value="XM_012342604.1"/>
</dbReference>
<dbReference type="STRING" id="695850.A0A067CX67"/>
<dbReference type="Gene3D" id="3.40.630.10">
    <property type="entry name" value="Zn peptidases"/>
    <property type="match status" value="1"/>
</dbReference>
<keyword evidence="1" id="KW-0479">Metal-binding</keyword>
<dbReference type="OrthoDB" id="7832001at2759"/>
<evidence type="ECO:0000313" key="5">
    <source>
        <dbReference type="Proteomes" id="UP000030745"/>
    </source>
</evidence>
<dbReference type="PANTHER" id="PTHR43808:SF3">
    <property type="entry name" value="ACETYLORNITHINE DEACETYLASE"/>
    <property type="match status" value="1"/>
</dbReference>
<evidence type="ECO:0000313" key="4">
    <source>
        <dbReference type="EMBL" id="KDO31397.1"/>
    </source>
</evidence>
<dbReference type="Proteomes" id="UP000030745">
    <property type="component" value="Unassembled WGS sequence"/>
</dbReference>
<sequence>MPSLGALTLDQDAYVDLLRKLIDVAEQVQNAPGLGLIPKEDMVSDIVLEALAPYLKQNGGVIEAQRVSFQEGRGHLILKYPGTSKATETINFVGSHLDVVPANPEGWERDPFKLSVEGDKLYGRGTTDCLGHVALVTQFFLELAKHQVVTQKTISAVMIASEENSDIPGVGVENLMETGKIDFLKNGPVLWIDCSDSQPCIGTAGVITWSLRATGKLFHSGLPHLGMNALEMAMDAVNELQTRFYKDFPQHEKELPYNFATASTLKPTRIESSTNGINQIPPWCKVSGDVRLSPFYDMTDLQEKLHGYVADMNANIESLASRGPHSKYSLPKENLVGKLELTLDSDYSEGIACYLDALGFQSFDAAVKAVKGESHPFATMGSLPLVRDLQRAGLDLTLTGFGKSSVYHGDNEYCLLSDMVDGMAILAHFAQTVDNA</sequence>
<organism evidence="4 5">
    <name type="scientific">Saprolegnia parasitica (strain CBS 223.65)</name>
    <dbReference type="NCBI Taxonomy" id="695850"/>
    <lineage>
        <taxon>Eukaryota</taxon>
        <taxon>Sar</taxon>
        <taxon>Stramenopiles</taxon>
        <taxon>Oomycota</taxon>
        <taxon>Saprolegniomycetes</taxon>
        <taxon>Saprolegniales</taxon>
        <taxon>Saprolegniaceae</taxon>
        <taxon>Saprolegnia</taxon>
    </lineage>
</organism>
<evidence type="ECO:0000256" key="1">
    <source>
        <dbReference type="ARBA" id="ARBA00022723"/>
    </source>
</evidence>
<dbReference type="Gene3D" id="3.30.70.360">
    <property type="match status" value="1"/>
</dbReference>
<dbReference type="Pfam" id="PF07687">
    <property type="entry name" value="M20_dimer"/>
    <property type="match status" value="1"/>
</dbReference>
<reference evidence="4 5" key="1">
    <citation type="journal article" date="2013" name="PLoS Genet.">
        <title>Distinctive expansion of potential virulence genes in the genome of the oomycete fish pathogen Saprolegnia parasitica.</title>
        <authorList>
            <person name="Jiang R.H."/>
            <person name="de Bruijn I."/>
            <person name="Haas B.J."/>
            <person name="Belmonte R."/>
            <person name="Lobach L."/>
            <person name="Christie J."/>
            <person name="van den Ackerveken G."/>
            <person name="Bottin A."/>
            <person name="Bulone V."/>
            <person name="Diaz-Moreno S.M."/>
            <person name="Dumas B."/>
            <person name="Fan L."/>
            <person name="Gaulin E."/>
            <person name="Govers F."/>
            <person name="Grenville-Briggs L.J."/>
            <person name="Horner N.R."/>
            <person name="Levin J.Z."/>
            <person name="Mammella M."/>
            <person name="Meijer H.J."/>
            <person name="Morris P."/>
            <person name="Nusbaum C."/>
            <person name="Oome S."/>
            <person name="Phillips A.J."/>
            <person name="van Rooyen D."/>
            <person name="Rzeszutek E."/>
            <person name="Saraiva M."/>
            <person name="Secombes C.J."/>
            <person name="Seidl M.F."/>
            <person name="Snel B."/>
            <person name="Stassen J.H."/>
            <person name="Sykes S."/>
            <person name="Tripathy S."/>
            <person name="van den Berg H."/>
            <person name="Vega-Arreguin J.C."/>
            <person name="Wawra S."/>
            <person name="Young S.K."/>
            <person name="Zeng Q."/>
            <person name="Dieguez-Uribeondo J."/>
            <person name="Russ C."/>
            <person name="Tyler B.M."/>
            <person name="van West P."/>
        </authorList>
    </citation>
    <scope>NUCLEOTIDE SEQUENCE [LARGE SCALE GENOMIC DNA]</scope>
    <source>
        <strain evidence="4 5">CBS 223.65</strain>
    </source>
</reference>
<dbReference type="InterPro" id="IPR050072">
    <property type="entry name" value="Peptidase_M20A"/>
</dbReference>
<dbReference type="AlphaFoldDB" id="A0A067CX67"/>
<gene>
    <name evidence="4" type="ORF">SPRG_04014</name>
</gene>
<dbReference type="GO" id="GO:0046872">
    <property type="term" value="F:metal ion binding"/>
    <property type="evidence" value="ECO:0007669"/>
    <property type="project" value="UniProtKB-KW"/>
</dbReference>
<evidence type="ECO:0000259" key="3">
    <source>
        <dbReference type="Pfam" id="PF07687"/>
    </source>
</evidence>
<dbReference type="KEGG" id="spar:SPRG_04014"/>
<accession>A0A067CX67</accession>
<keyword evidence="5" id="KW-1185">Reference proteome</keyword>
<dbReference type="InterPro" id="IPR036264">
    <property type="entry name" value="Bact_exopeptidase_dim_dom"/>
</dbReference>
<dbReference type="PANTHER" id="PTHR43808">
    <property type="entry name" value="ACETYLORNITHINE DEACETYLASE"/>
    <property type="match status" value="1"/>
</dbReference>
<dbReference type="VEuPathDB" id="FungiDB:SPRG_04014"/>
<dbReference type="GeneID" id="24126487"/>
<dbReference type="InterPro" id="IPR011650">
    <property type="entry name" value="Peptidase_M20_dimer"/>
</dbReference>
<feature type="domain" description="Peptidase M20 dimerisation" evidence="3">
    <location>
        <begin position="201"/>
        <end position="314"/>
    </location>
</feature>
<dbReference type="Pfam" id="PF01546">
    <property type="entry name" value="Peptidase_M20"/>
    <property type="match status" value="1"/>
</dbReference>
<keyword evidence="2" id="KW-0378">Hydrolase</keyword>
<dbReference type="SUPFAM" id="SSF53187">
    <property type="entry name" value="Zn-dependent exopeptidases"/>
    <property type="match status" value="1"/>
</dbReference>
<proteinExistence type="predicted"/>
<dbReference type="OMA" id="FFEGIAC"/>
<dbReference type="SUPFAM" id="SSF55031">
    <property type="entry name" value="Bacterial exopeptidase dimerisation domain"/>
    <property type="match status" value="1"/>
</dbReference>
<dbReference type="GO" id="GO:0016787">
    <property type="term" value="F:hydrolase activity"/>
    <property type="evidence" value="ECO:0007669"/>
    <property type="project" value="UniProtKB-KW"/>
</dbReference>
<protein>
    <recommendedName>
        <fullName evidence="3">Peptidase M20 dimerisation domain-containing protein</fullName>
    </recommendedName>
</protein>
<dbReference type="InterPro" id="IPR002933">
    <property type="entry name" value="Peptidase_M20"/>
</dbReference>